<evidence type="ECO:0000256" key="1">
    <source>
        <dbReference type="ARBA" id="ARBA00001947"/>
    </source>
</evidence>
<name>A0A1E4TGL5_9ASCO</name>
<dbReference type="OrthoDB" id="1879366at2759"/>
<dbReference type="GO" id="GO:0008270">
    <property type="term" value="F:zinc ion binding"/>
    <property type="evidence" value="ECO:0007669"/>
    <property type="project" value="InterPro"/>
</dbReference>
<evidence type="ECO:0000256" key="3">
    <source>
        <dbReference type="ARBA" id="ARBA00022723"/>
    </source>
</evidence>
<evidence type="ECO:0000256" key="4">
    <source>
        <dbReference type="ARBA" id="ARBA00022833"/>
    </source>
</evidence>
<dbReference type="InterPro" id="IPR013149">
    <property type="entry name" value="ADH-like_C"/>
</dbReference>
<keyword evidence="6" id="KW-0520">NAD</keyword>
<dbReference type="PANTHER" id="PTHR42940:SF5">
    <property type="entry name" value="ALCOHOL DEHYDROGENASE 2"/>
    <property type="match status" value="1"/>
</dbReference>
<comment type="cofactor">
    <cofactor evidence="1 7">
        <name>Zn(2+)</name>
        <dbReference type="ChEBI" id="CHEBI:29105"/>
    </cofactor>
</comment>
<dbReference type="CDD" id="cd08297">
    <property type="entry name" value="CAD3"/>
    <property type="match status" value="1"/>
</dbReference>
<dbReference type="InterPro" id="IPR011032">
    <property type="entry name" value="GroES-like_sf"/>
</dbReference>
<dbReference type="EMBL" id="KV453842">
    <property type="protein sequence ID" value="ODV90911.1"/>
    <property type="molecule type" value="Genomic_DNA"/>
</dbReference>
<evidence type="ECO:0000256" key="2">
    <source>
        <dbReference type="ARBA" id="ARBA00008072"/>
    </source>
</evidence>
<evidence type="ECO:0000313" key="10">
    <source>
        <dbReference type="Proteomes" id="UP000095023"/>
    </source>
</evidence>
<proteinExistence type="inferred from homology"/>
<dbReference type="PROSITE" id="PS00059">
    <property type="entry name" value="ADH_ZINC"/>
    <property type="match status" value="1"/>
</dbReference>
<comment type="similarity">
    <text evidence="2 7">Belongs to the zinc-containing alcohol dehydrogenase family.</text>
</comment>
<dbReference type="Gene3D" id="3.40.50.720">
    <property type="entry name" value="NAD(P)-binding Rossmann-like Domain"/>
    <property type="match status" value="1"/>
</dbReference>
<dbReference type="InterPro" id="IPR013154">
    <property type="entry name" value="ADH-like_N"/>
</dbReference>
<dbReference type="SUPFAM" id="SSF51735">
    <property type="entry name" value="NAD(P)-binding Rossmann-fold domains"/>
    <property type="match status" value="1"/>
</dbReference>
<keyword evidence="5" id="KW-0560">Oxidoreductase</keyword>
<keyword evidence="4 7" id="KW-0862">Zinc</keyword>
<dbReference type="AlphaFoldDB" id="A0A1E4TGL5"/>
<dbReference type="FunFam" id="3.40.50.720:FF:000039">
    <property type="entry name" value="Alcohol dehydrogenase AdhP"/>
    <property type="match status" value="1"/>
</dbReference>
<dbReference type="PANTHER" id="PTHR42940">
    <property type="entry name" value="ALCOHOL DEHYDROGENASE 1-RELATED"/>
    <property type="match status" value="1"/>
</dbReference>
<dbReference type="Pfam" id="PF00107">
    <property type="entry name" value="ADH_zinc_N"/>
    <property type="match status" value="1"/>
</dbReference>
<dbReference type="Pfam" id="PF08240">
    <property type="entry name" value="ADH_N"/>
    <property type="match status" value="1"/>
</dbReference>
<evidence type="ECO:0000259" key="8">
    <source>
        <dbReference type="SMART" id="SM00829"/>
    </source>
</evidence>
<dbReference type="SMART" id="SM00829">
    <property type="entry name" value="PKS_ER"/>
    <property type="match status" value="1"/>
</dbReference>
<dbReference type="SUPFAM" id="SSF50129">
    <property type="entry name" value="GroES-like"/>
    <property type="match status" value="1"/>
</dbReference>
<evidence type="ECO:0000313" key="9">
    <source>
        <dbReference type="EMBL" id="ODV90911.1"/>
    </source>
</evidence>
<dbReference type="Proteomes" id="UP000095023">
    <property type="component" value="Unassembled WGS sequence"/>
</dbReference>
<keyword evidence="10" id="KW-1185">Reference proteome</keyword>
<evidence type="ECO:0000256" key="6">
    <source>
        <dbReference type="ARBA" id="ARBA00023027"/>
    </source>
</evidence>
<evidence type="ECO:0000256" key="7">
    <source>
        <dbReference type="RuleBase" id="RU361277"/>
    </source>
</evidence>
<accession>A0A1E4TGL5</accession>
<sequence>MIPEVQKALTCDKPCANYVLKLDDKYPVPKPGSNQVLVRLTHTGVCHTDLSHLTDHWAPIITTECKVVGHEGVGRIVAHGSDIRSPESVPIGMRVGMTLLKRPCNLCDECVEPDHEAYCFHGDLRTGNTDGTFCQYQVMDVDYLIPIPDGVPDELAGPILCGGVTVYKAIKKSGLYAGQWIAIMGAGGGLGTMAIQIARSRGIRTIAIDSGDKREICESESVEAFVDFTKVADVPAEIRKITGGLGVHVALVLVPAPVAYQQAVEMLRMHGTLLSVGITTPDASFPVKPFDLVLKDIKLIGTLIGTRWDIKEALDLAARGLFKPHIQVYPMEECRKVLDAMHQGKLLGRAVLKLD</sequence>
<organism evidence="9 10">
    <name type="scientific">Tortispora caseinolytica NRRL Y-17796</name>
    <dbReference type="NCBI Taxonomy" id="767744"/>
    <lineage>
        <taxon>Eukaryota</taxon>
        <taxon>Fungi</taxon>
        <taxon>Dikarya</taxon>
        <taxon>Ascomycota</taxon>
        <taxon>Saccharomycotina</taxon>
        <taxon>Trigonopsidomycetes</taxon>
        <taxon>Trigonopsidales</taxon>
        <taxon>Trigonopsidaceae</taxon>
        <taxon>Tortispora</taxon>
    </lineage>
</organism>
<dbReference type="GO" id="GO:0005737">
    <property type="term" value="C:cytoplasm"/>
    <property type="evidence" value="ECO:0007669"/>
    <property type="project" value="TreeGrafter"/>
</dbReference>
<dbReference type="InterPro" id="IPR002328">
    <property type="entry name" value="ADH_Zn_CS"/>
</dbReference>
<dbReference type="InterPro" id="IPR036291">
    <property type="entry name" value="NAD(P)-bd_dom_sf"/>
</dbReference>
<reference evidence="10" key="1">
    <citation type="submission" date="2016-02" db="EMBL/GenBank/DDBJ databases">
        <title>Comparative genomics of biotechnologically important yeasts.</title>
        <authorList>
            <consortium name="DOE Joint Genome Institute"/>
            <person name="Riley R."/>
            <person name="Haridas S."/>
            <person name="Wolfe K.H."/>
            <person name="Lopes M.R."/>
            <person name="Hittinger C.T."/>
            <person name="Goker M."/>
            <person name="Salamov A."/>
            <person name="Wisecaver J."/>
            <person name="Long T.M."/>
            <person name="Aerts A.L."/>
            <person name="Barry K."/>
            <person name="Choi C."/>
            <person name="Clum A."/>
            <person name="Coughlan A.Y."/>
            <person name="Deshpande S."/>
            <person name="Douglass A.P."/>
            <person name="Hanson S.J."/>
            <person name="Klenk H.-P."/>
            <person name="Labutti K."/>
            <person name="Lapidus A."/>
            <person name="Lindquist E."/>
            <person name="Lipzen A."/>
            <person name="Meier-Kolthoff J.P."/>
            <person name="Ohm R.A."/>
            <person name="Otillar R.P."/>
            <person name="Pangilinan J."/>
            <person name="Peng Y."/>
            <person name="Rokas A."/>
            <person name="Rosa C.A."/>
            <person name="Scheuner C."/>
            <person name="Sibirny A.A."/>
            <person name="Slot J.C."/>
            <person name="Stielow J.B."/>
            <person name="Sun H."/>
            <person name="Kurtzman C.P."/>
            <person name="Blackwell M."/>
            <person name="Jeffries T.W."/>
            <person name="Grigoriev I.V."/>
        </authorList>
    </citation>
    <scope>NUCLEOTIDE SEQUENCE [LARGE SCALE GENOMIC DNA]</scope>
    <source>
        <strain evidence="10">NRRL Y-17796</strain>
    </source>
</reference>
<feature type="domain" description="Enoyl reductase (ER)" evidence="8">
    <location>
        <begin position="16"/>
        <end position="352"/>
    </location>
</feature>
<evidence type="ECO:0000256" key="5">
    <source>
        <dbReference type="ARBA" id="ARBA00023002"/>
    </source>
</evidence>
<dbReference type="GO" id="GO:0004022">
    <property type="term" value="F:alcohol dehydrogenase (NAD+) activity"/>
    <property type="evidence" value="ECO:0007669"/>
    <property type="project" value="TreeGrafter"/>
</dbReference>
<dbReference type="Gene3D" id="3.90.180.10">
    <property type="entry name" value="Medium-chain alcohol dehydrogenases, catalytic domain"/>
    <property type="match status" value="1"/>
</dbReference>
<keyword evidence="3 7" id="KW-0479">Metal-binding</keyword>
<gene>
    <name evidence="9" type="ORF">CANCADRAFT_31736</name>
</gene>
<protein>
    <recommendedName>
        <fullName evidence="8">Enoyl reductase (ER) domain-containing protein</fullName>
    </recommendedName>
</protein>
<dbReference type="InterPro" id="IPR020843">
    <property type="entry name" value="ER"/>
</dbReference>